<organism evidence="5 6">
    <name type="scientific">Moniliophthora roreri</name>
    <name type="common">Frosty pod rot fungus</name>
    <name type="synonym">Monilia roreri</name>
    <dbReference type="NCBI Taxonomy" id="221103"/>
    <lineage>
        <taxon>Eukaryota</taxon>
        <taxon>Fungi</taxon>
        <taxon>Dikarya</taxon>
        <taxon>Basidiomycota</taxon>
        <taxon>Agaricomycotina</taxon>
        <taxon>Agaricomycetes</taxon>
        <taxon>Agaricomycetidae</taxon>
        <taxon>Agaricales</taxon>
        <taxon>Marasmiineae</taxon>
        <taxon>Marasmiaceae</taxon>
        <taxon>Moniliophthora</taxon>
    </lineage>
</organism>
<dbReference type="PANTHER" id="PTHR42721">
    <property type="entry name" value="SUGAR HYDROLASE-RELATED"/>
    <property type="match status" value="1"/>
</dbReference>
<evidence type="ECO:0000313" key="5">
    <source>
        <dbReference type="EMBL" id="KTB38695.1"/>
    </source>
</evidence>
<dbReference type="GO" id="GO:0031222">
    <property type="term" value="P:arabinan catabolic process"/>
    <property type="evidence" value="ECO:0007669"/>
    <property type="project" value="TreeGrafter"/>
</dbReference>
<dbReference type="PANTHER" id="PTHR42721:SF3">
    <property type="entry name" value="BETA-D-XYLOSIDASE 5-RELATED"/>
    <property type="match status" value="1"/>
</dbReference>
<gene>
    <name evidence="5" type="ORF">WG66_8700</name>
</gene>
<dbReference type="GO" id="GO:0045493">
    <property type="term" value="P:xylan catabolic process"/>
    <property type="evidence" value="ECO:0007669"/>
    <property type="project" value="InterPro"/>
</dbReference>
<dbReference type="Proteomes" id="UP000054988">
    <property type="component" value="Unassembled WGS sequence"/>
</dbReference>
<dbReference type="InterPro" id="IPR036881">
    <property type="entry name" value="Glyco_hydro_3_C_sf"/>
</dbReference>
<dbReference type="Gene3D" id="3.40.50.1700">
    <property type="entry name" value="Glycoside hydrolase family 3 C-terminal domain"/>
    <property type="match status" value="1"/>
</dbReference>
<dbReference type="SUPFAM" id="SSF52279">
    <property type="entry name" value="Beta-D-glucan exohydrolase, C-terminal domain"/>
    <property type="match status" value="1"/>
</dbReference>
<reference evidence="5 6" key="1">
    <citation type="submission" date="2015-12" db="EMBL/GenBank/DDBJ databases">
        <title>Draft genome sequence of Moniliophthora roreri, the causal agent of frosty pod rot of cacao.</title>
        <authorList>
            <person name="Aime M.C."/>
            <person name="Diaz-Valderrama J.R."/>
            <person name="Kijpornyongpan T."/>
            <person name="Phillips-Mora W."/>
        </authorList>
    </citation>
    <scope>NUCLEOTIDE SEQUENCE [LARGE SCALE GENOMIC DNA]</scope>
    <source>
        <strain evidence="5 6">MCA 2952</strain>
    </source>
</reference>
<name>A0A0W0FQS4_MONRR</name>
<evidence type="ECO:0000256" key="1">
    <source>
        <dbReference type="ARBA" id="ARBA00005336"/>
    </source>
</evidence>
<dbReference type="GO" id="GO:0009044">
    <property type="term" value="F:xylan 1,4-beta-xylosidase activity"/>
    <property type="evidence" value="ECO:0007669"/>
    <property type="project" value="InterPro"/>
</dbReference>
<evidence type="ECO:0000313" key="6">
    <source>
        <dbReference type="Proteomes" id="UP000054988"/>
    </source>
</evidence>
<evidence type="ECO:0000256" key="3">
    <source>
        <dbReference type="ARBA" id="ARBA00023295"/>
    </source>
</evidence>
<sequence length="159" mass="16976">MSLCSPRLGFFDPADRLPYRQLSWADINTESARQAVYQAAVEGTVLLKNDGVLPLASSVKKVAVIGSWANTTTQIQPNYFGAPPFLISPQQVFRDAGFDVAPANGTAVNSKDTSGFTTAVAAANSSDAVFFIGGSTPRLKRGLDRAQISWPGNQLDLIK</sequence>
<dbReference type="AlphaFoldDB" id="A0A0W0FQS4"/>
<evidence type="ECO:0000259" key="4">
    <source>
        <dbReference type="Pfam" id="PF01915"/>
    </source>
</evidence>
<dbReference type="eggNOG" id="ENOG502QQ55">
    <property type="taxonomic scope" value="Eukaryota"/>
</dbReference>
<dbReference type="EMBL" id="LATX01001734">
    <property type="protein sequence ID" value="KTB38695.1"/>
    <property type="molecule type" value="Genomic_DNA"/>
</dbReference>
<keyword evidence="2" id="KW-0378">Hydrolase</keyword>
<keyword evidence="3" id="KW-0326">Glycosidase</keyword>
<accession>A0A0W0FQS4</accession>
<dbReference type="Pfam" id="PF01915">
    <property type="entry name" value="Glyco_hydro_3_C"/>
    <property type="match status" value="1"/>
</dbReference>
<dbReference type="GO" id="GO:0046556">
    <property type="term" value="F:alpha-L-arabinofuranosidase activity"/>
    <property type="evidence" value="ECO:0007669"/>
    <property type="project" value="TreeGrafter"/>
</dbReference>
<protein>
    <recommendedName>
        <fullName evidence="4">Glycoside hydrolase family 3 C-terminal domain-containing protein</fullName>
    </recommendedName>
</protein>
<comment type="caution">
    <text evidence="5">The sequence shown here is derived from an EMBL/GenBank/DDBJ whole genome shotgun (WGS) entry which is preliminary data.</text>
</comment>
<comment type="similarity">
    <text evidence="1">Belongs to the glycosyl hydrolase 3 family.</text>
</comment>
<dbReference type="InterPro" id="IPR044993">
    <property type="entry name" value="BXL"/>
</dbReference>
<evidence type="ECO:0000256" key="2">
    <source>
        <dbReference type="ARBA" id="ARBA00022801"/>
    </source>
</evidence>
<dbReference type="InterPro" id="IPR002772">
    <property type="entry name" value="Glyco_hydro_3_C"/>
</dbReference>
<proteinExistence type="inferred from homology"/>
<feature type="domain" description="Glycoside hydrolase family 3 C-terminal" evidence="4">
    <location>
        <begin position="44"/>
        <end position="159"/>
    </location>
</feature>